<gene>
    <name evidence="3" type="ORF">CP880_00595</name>
</gene>
<name>A0ABX9IA79_9ACTN</name>
<feature type="region of interest" description="Disordered" evidence="1">
    <location>
        <begin position="186"/>
        <end position="239"/>
    </location>
</feature>
<dbReference type="GO" id="GO:0016746">
    <property type="term" value="F:acyltransferase activity"/>
    <property type="evidence" value="ECO:0007669"/>
    <property type="project" value="UniProtKB-KW"/>
</dbReference>
<dbReference type="EMBL" id="PCZS01000001">
    <property type="protein sequence ID" value="REB70351.1"/>
    <property type="molecule type" value="Genomic_DNA"/>
</dbReference>
<feature type="compositionally biased region" description="Low complexity" evidence="1">
    <location>
        <begin position="215"/>
        <end position="228"/>
    </location>
</feature>
<evidence type="ECO:0000313" key="3">
    <source>
        <dbReference type="EMBL" id="REB70351.1"/>
    </source>
</evidence>
<dbReference type="SUPFAM" id="SSF69593">
    <property type="entry name" value="Glycerol-3-phosphate (1)-acyltransferase"/>
    <property type="match status" value="1"/>
</dbReference>
<organism evidence="3 4">
    <name type="scientific">Cutibacterium namnetense</name>
    <dbReference type="NCBI Taxonomy" id="1574624"/>
    <lineage>
        <taxon>Bacteria</taxon>
        <taxon>Bacillati</taxon>
        <taxon>Actinomycetota</taxon>
        <taxon>Actinomycetes</taxon>
        <taxon>Propionibacteriales</taxon>
        <taxon>Propionibacteriaceae</taxon>
        <taxon>Cutibacterium</taxon>
    </lineage>
</organism>
<keyword evidence="4" id="KW-1185">Reference proteome</keyword>
<evidence type="ECO:0000256" key="1">
    <source>
        <dbReference type="SAM" id="MobiDB-lite"/>
    </source>
</evidence>
<keyword evidence="3" id="KW-0012">Acyltransferase</keyword>
<keyword evidence="3" id="KW-0808">Transferase</keyword>
<feature type="compositionally biased region" description="Basic and acidic residues" evidence="1">
    <location>
        <begin position="188"/>
        <end position="214"/>
    </location>
</feature>
<evidence type="ECO:0000259" key="2">
    <source>
        <dbReference type="Pfam" id="PF01553"/>
    </source>
</evidence>
<accession>A0ABX9IA79</accession>
<dbReference type="Proteomes" id="UP000256324">
    <property type="component" value="Unassembled WGS sequence"/>
</dbReference>
<proteinExistence type="predicted"/>
<dbReference type="InterPro" id="IPR002123">
    <property type="entry name" value="Plipid/glycerol_acylTrfase"/>
</dbReference>
<evidence type="ECO:0000313" key="4">
    <source>
        <dbReference type="Proteomes" id="UP000256324"/>
    </source>
</evidence>
<comment type="caution">
    <text evidence="3">The sequence shown here is derived from an EMBL/GenBank/DDBJ whole genome shotgun (WGS) entry which is preliminary data.</text>
</comment>
<protein>
    <submittedName>
        <fullName evidence="3">Acyltransferase</fullName>
    </submittedName>
</protein>
<dbReference type="Pfam" id="PF01553">
    <property type="entry name" value="Acyltransferase"/>
    <property type="match status" value="1"/>
</dbReference>
<feature type="compositionally biased region" description="Basic and acidic residues" evidence="1">
    <location>
        <begin position="229"/>
        <end position="239"/>
    </location>
</feature>
<sequence length="239" mass="26408">MNWLRPSHGGVTGHSLPAQPAIVAVHLHRRGDLAAAEHCLSRLANKVYVMSERRTKKAQPHAEALHHLSEGDVVLMAPEGTHSWAGQVHRLDVEVARLALDAGALVVPAQVVGGQLHLGTSVDMSRHAATPHSHAVLRAAADDVALALCELTGLAYQDYPAAQADRRPHPIIWLTQVRKLRRDRKRYRQDAEERSREESAREAEELAREEESARHAAQLQARQASLADRLAERDIHPGR</sequence>
<feature type="domain" description="Phospholipid/glycerol acyltransferase" evidence="2">
    <location>
        <begin position="41"/>
        <end position="110"/>
    </location>
</feature>
<reference evidence="3 4" key="1">
    <citation type="submission" date="2017-09" db="EMBL/GenBank/DDBJ databases">
        <authorList>
            <person name="Bumgarner R.E."/>
        </authorList>
    </citation>
    <scope>NUCLEOTIDE SEQUENCE [LARGE SCALE GENOMIC DNA]</scope>
    <source>
        <strain evidence="3 4">T34998</strain>
    </source>
</reference>